<evidence type="ECO:0000256" key="2">
    <source>
        <dbReference type="SAM" id="Coils"/>
    </source>
</evidence>
<feature type="compositionally biased region" description="Polar residues" evidence="3">
    <location>
        <begin position="539"/>
        <end position="567"/>
    </location>
</feature>
<feature type="compositionally biased region" description="Acidic residues" evidence="3">
    <location>
        <begin position="688"/>
        <end position="698"/>
    </location>
</feature>
<evidence type="ECO:0000256" key="1">
    <source>
        <dbReference type="PROSITE-ProRule" id="PRU00235"/>
    </source>
</evidence>
<sequence length="1011" mass="114198">MPPKTSKQMLAEITPSMVVCGLNTNNQLSDSDKISTQDKVFPPFQVPIDVNDFLSYSVYYSHSVTITKQGAFSIGPNTGNINHKSEKNGPKLAQLTFEDENRSKYSILSSVCGAGYTLHLIQNNSGRSFLLFCQDAVSNSPFFIQTGNYEPICLFGGRKTSAAVDSYGNIILIAQNVISSKEHEAQIVTLPNNEKAIQIACLERTFYALSNEGKIYFLTNNYQGKKMSKYNCYLADEVANEFFVEISGTFSHVLALTSDGRIFGQGSNMYGNFGIENKKNYLKFEEFSHLKKLGIVSFSAGNNHSLFIDSKGAVYACGTNANHELPILSDIKIKGQISTKLLPTVVKKGATFCIAGYQLSCIFIDVDIPPNMPNQKVKKFIKLNTNEDVIFTKSTTKGKINNKKLNQINQLRSQIVALKNKIVDNNQKIIMFQQENFYMNQEIKEITNLFLQNMPSGDKRLLTNNNNLVNDDNSVIQQNNQAKMSKQKTQIADLAESDDEEDEGEISNNPIFFAQKSKQTKGQPINKIEVDDEDEEILPQTSSNTVSSKGQRSNPTKSSKSSKQNVKTILLEYEDDDEDDEEEIPPQNSIRNASLKIQKPNQKKGQKSNIIELEEDEEILPQNPPKQASTKTQSINSKKQKGKINDIGFNNDDEIIPQKQIKKTSSKAQKSIQRKDQANKKQRSNISDLDDDEEEELDLSTNPMFRPQKTSQKEKQANKKEKSDSIEYDDDDDDGEDDSNNPMFRPQRPTQKKSQVNKKKNTVPVEYDSDDDDDEDASNNPMFRPQRPTQKKSQVNKKKNTVPVEYDSDDDDDDNVSNNPIFRPQKTSQKKSQVSKKKNTAPIEYNDDDDDDDEDGTSNNPMFRPQKTSQKKSQTNKMETPDPVEYDSDDDDDDNVSNNPIFRPQKTSQKKSQANKMETPDPVEYDSDDDDDDNVSNNPIFRPQKTSQKKSQANKMETPDPVEYDSDDDDDDNVSNNPIFRPQKTSQKKSQANKKENTVPVEYDSDDDDDD</sequence>
<feature type="compositionally biased region" description="Acidic residues" evidence="3">
    <location>
        <begin position="726"/>
        <end position="739"/>
    </location>
</feature>
<protein>
    <submittedName>
        <fullName evidence="4">Uncharacterized protein</fullName>
    </submittedName>
</protein>
<dbReference type="PANTHER" id="PTHR45982">
    <property type="entry name" value="REGULATOR OF CHROMOSOME CONDENSATION"/>
    <property type="match status" value="1"/>
</dbReference>
<keyword evidence="5" id="KW-1185">Reference proteome</keyword>
<comment type="caution">
    <text evidence="4">The sequence shown here is derived from an EMBL/GenBank/DDBJ whole genome shotgun (WGS) entry which is preliminary data.</text>
</comment>
<feature type="compositionally biased region" description="Polar residues" evidence="3">
    <location>
        <begin position="896"/>
        <end position="916"/>
    </location>
</feature>
<feature type="coiled-coil region" evidence="2">
    <location>
        <begin position="401"/>
        <end position="428"/>
    </location>
</feature>
<evidence type="ECO:0000313" key="4">
    <source>
        <dbReference type="EMBL" id="KAK8891563.1"/>
    </source>
</evidence>
<feature type="repeat" description="RCC1" evidence="1">
    <location>
        <begin position="260"/>
        <end position="311"/>
    </location>
</feature>
<evidence type="ECO:0000256" key="3">
    <source>
        <dbReference type="SAM" id="MobiDB-lite"/>
    </source>
</evidence>
<feature type="compositionally biased region" description="Acidic residues" evidence="3">
    <location>
        <begin position="572"/>
        <end position="584"/>
    </location>
</feature>
<feature type="compositionally biased region" description="Acidic residues" evidence="3">
    <location>
        <begin position="806"/>
        <end position="815"/>
    </location>
</feature>
<dbReference type="PANTHER" id="PTHR45982:SF1">
    <property type="entry name" value="REGULATOR OF CHROMOSOME CONDENSATION"/>
    <property type="match status" value="1"/>
</dbReference>
<feature type="compositionally biased region" description="Polar residues" evidence="3">
    <location>
        <begin position="625"/>
        <end position="637"/>
    </location>
</feature>
<dbReference type="InterPro" id="IPR051553">
    <property type="entry name" value="Ran_GTPase-activating"/>
</dbReference>
<reference evidence="4 5" key="1">
    <citation type="submission" date="2024-04" db="EMBL/GenBank/DDBJ databases">
        <title>Tritrichomonas musculus Genome.</title>
        <authorList>
            <person name="Alves-Ferreira E."/>
            <person name="Grigg M."/>
            <person name="Lorenzi H."/>
            <person name="Galac M."/>
        </authorList>
    </citation>
    <scope>NUCLEOTIDE SEQUENCE [LARGE SCALE GENOMIC DNA]</scope>
    <source>
        <strain evidence="4 5">EAF2021</strain>
    </source>
</reference>
<feature type="compositionally biased region" description="Acidic residues" evidence="3">
    <location>
        <begin position="921"/>
        <end position="934"/>
    </location>
</feature>
<name>A0ABR2KK90_9EUKA</name>
<gene>
    <name evidence="4" type="ORF">M9Y10_028776</name>
</gene>
<dbReference type="Pfam" id="PF13540">
    <property type="entry name" value="RCC1_2"/>
    <property type="match status" value="1"/>
</dbReference>
<feature type="compositionally biased region" description="Polar residues" evidence="3">
    <location>
        <begin position="506"/>
        <end position="523"/>
    </location>
</feature>
<feature type="compositionally biased region" description="Polar residues" evidence="3">
    <location>
        <begin position="974"/>
        <end position="990"/>
    </location>
</feature>
<feature type="compositionally biased region" description="Acidic residues" evidence="3">
    <location>
        <begin position="845"/>
        <end position="856"/>
    </location>
</feature>
<feature type="compositionally biased region" description="Low complexity" evidence="3">
    <location>
        <begin position="866"/>
        <end position="875"/>
    </location>
</feature>
<organism evidence="4 5">
    <name type="scientific">Tritrichomonas musculus</name>
    <dbReference type="NCBI Taxonomy" id="1915356"/>
    <lineage>
        <taxon>Eukaryota</taxon>
        <taxon>Metamonada</taxon>
        <taxon>Parabasalia</taxon>
        <taxon>Tritrichomonadida</taxon>
        <taxon>Tritrichomonadidae</taxon>
        <taxon>Tritrichomonas</taxon>
    </lineage>
</organism>
<feature type="compositionally biased region" description="Acidic residues" evidence="3">
    <location>
        <begin position="882"/>
        <end position="895"/>
    </location>
</feature>
<keyword evidence="2" id="KW-0175">Coiled coil</keyword>
<dbReference type="Proteomes" id="UP001470230">
    <property type="component" value="Unassembled WGS sequence"/>
</dbReference>
<dbReference type="PROSITE" id="PS50012">
    <property type="entry name" value="RCC1_3"/>
    <property type="match status" value="1"/>
</dbReference>
<dbReference type="PROSITE" id="PS00626">
    <property type="entry name" value="RCC1_2"/>
    <property type="match status" value="1"/>
</dbReference>
<dbReference type="SUPFAM" id="SSF50985">
    <property type="entry name" value="RCC1/BLIP-II"/>
    <property type="match status" value="1"/>
</dbReference>
<proteinExistence type="predicted"/>
<feature type="compositionally biased region" description="Acidic residues" evidence="3">
    <location>
        <begin position="960"/>
        <end position="973"/>
    </location>
</feature>
<feature type="compositionally biased region" description="Polar residues" evidence="3">
    <location>
        <begin position="479"/>
        <end position="490"/>
    </location>
</feature>
<dbReference type="InterPro" id="IPR009091">
    <property type="entry name" value="RCC1/BLIP-II"/>
</dbReference>
<feature type="compositionally biased region" description="Acidic residues" evidence="3">
    <location>
        <begin position="767"/>
        <end position="777"/>
    </location>
</feature>
<dbReference type="InterPro" id="IPR000408">
    <property type="entry name" value="Reg_chr_condens"/>
</dbReference>
<dbReference type="EMBL" id="JAPFFF010000004">
    <property type="protein sequence ID" value="KAK8891563.1"/>
    <property type="molecule type" value="Genomic_DNA"/>
</dbReference>
<dbReference type="Gene3D" id="2.130.10.30">
    <property type="entry name" value="Regulator of chromosome condensation 1/beta-lactamase-inhibitor protein II"/>
    <property type="match status" value="2"/>
</dbReference>
<evidence type="ECO:0000313" key="5">
    <source>
        <dbReference type="Proteomes" id="UP001470230"/>
    </source>
</evidence>
<feature type="compositionally biased region" description="Acidic residues" evidence="3">
    <location>
        <begin position="495"/>
        <end position="505"/>
    </location>
</feature>
<feature type="compositionally biased region" description="Polar residues" evidence="3">
    <location>
        <begin position="935"/>
        <end position="955"/>
    </location>
</feature>
<feature type="region of interest" description="Disordered" evidence="3">
    <location>
        <begin position="479"/>
        <end position="1011"/>
    </location>
</feature>
<accession>A0ABR2KK90</accession>
<feature type="compositionally biased region" description="Basic and acidic residues" evidence="3">
    <location>
        <begin position="711"/>
        <end position="725"/>
    </location>
</feature>